<dbReference type="AlphaFoldDB" id="I7KZ21"/>
<dbReference type="KEGG" id="mbg:BN140_1096"/>
<reference evidence="2" key="1">
    <citation type="journal article" date="2012" name="J. Bacteriol.">
        <title>Complete genome sequence of the hydrogenotrophic, methanogenic archaeon Methanoculleus bourgensis strain MS2T, isolated from a sewage sludge digester.</title>
        <authorList>
            <person name="Maus I."/>
            <person name="Wibberg D."/>
            <person name="Stantscheff R."/>
            <person name="Eikmeyer F.G."/>
            <person name="Seffner A."/>
            <person name="Boelter J."/>
            <person name="Szczepanowski R."/>
            <person name="Blom J."/>
            <person name="Jaenicke S."/>
            <person name="Konig H."/>
            <person name="Puhler A."/>
            <person name="Schluter A."/>
        </authorList>
    </citation>
    <scope>NUCLEOTIDE SEQUENCE [LARGE SCALE GENOMIC DNA]</scope>
    <source>
        <strain evidence="2">ATCC 43281 / DSM 3045 / OCM 15 / MS2</strain>
    </source>
</reference>
<evidence type="ECO:0000313" key="1">
    <source>
        <dbReference type="EMBL" id="CCJ36020.1"/>
    </source>
</evidence>
<dbReference type="Proteomes" id="UP000009007">
    <property type="component" value="Chromosome I"/>
</dbReference>
<accession>I7KZ21</accession>
<gene>
    <name evidence="1" type="ordered locus">BN140_1096</name>
</gene>
<sequence>MHRDLQQRHRSSTLRFWAVDGTCKKVETTDIVIFYGGAYVVKGRLELQDTPPIIQYEESEPEDDSSLVAYLPISSEELTMIDPEDRFVVNDAERISLSGLDTSLMLLAEIFLLYRGASNIDHPHILLWDHSLSSVLANATPNIRKLRFAGTEIAGERIWYPDLLVGYSKPWNSELGVPSKKSHRLWERAIAKIFESPNYTLNIRDFSIDVGLSQPVVETQIRLIWECNKYGKKFEGKNPDDALVKKEGNILTLNPQYLHSSDKIRRMYEFFCNRFFVYKDPSVLLYDRVDETNNRRERFLSTDEISFLLAIGLRLTFENCWRNGVMLIGVVKDSASTYFTNHYLGVLKHKGVFNFTPRRIPTTDRLTFERIPFIDDSLRGPWASTEFDAVFMTLRMRKEWEADEPTLQGVRGDVLIQPNLIMRTLVQFHLVRDPPMEPSMGHVIFVDRLVHPNNIPPRIHIISGDRDLGTVEPFWFRDASVRNREQEYIIYLLSVLTRNVFPEVIGYPDPLHHADRGAKSVLKMVEPMLYSSERLNRANPLHRTLRQLRGGG</sequence>
<keyword evidence="2" id="KW-1185">Reference proteome</keyword>
<evidence type="ECO:0000313" key="2">
    <source>
        <dbReference type="Proteomes" id="UP000009007"/>
    </source>
</evidence>
<dbReference type="PATRIC" id="fig|1201294.9.peg.1210"/>
<dbReference type="HOGENOM" id="CLU_431902_0_0_2"/>
<organism evidence="1 2">
    <name type="scientific">Methanoculleus bourgensis (strain ATCC 43281 / DSM 3045 / OCM 15 / MS2)</name>
    <name type="common">Methanogenium bourgense</name>
    <dbReference type="NCBI Taxonomy" id="1201294"/>
    <lineage>
        <taxon>Archaea</taxon>
        <taxon>Methanobacteriati</taxon>
        <taxon>Methanobacteriota</taxon>
        <taxon>Stenosarchaea group</taxon>
        <taxon>Methanomicrobia</taxon>
        <taxon>Methanomicrobiales</taxon>
        <taxon>Methanomicrobiaceae</taxon>
        <taxon>Methanoculleus</taxon>
    </lineage>
</organism>
<dbReference type="EMBL" id="HE964772">
    <property type="protein sequence ID" value="CCJ36020.1"/>
    <property type="molecule type" value="Genomic_DNA"/>
</dbReference>
<evidence type="ECO:0008006" key="3">
    <source>
        <dbReference type="Google" id="ProtNLM"/>
    </source>
</evidence>
<name>I7KZ21_METBM</name>
<dbReference type="STRING" id="1201294.BN140_1096"/>
<proteinExistence type="predicted"/>
<protein>
    <recommendedName>
        <fullName evidence="3">NurA domain-containing protein</fullName>
    </recommendedName>
</protein>